<dbReference type="PANTHER" id="PTHR10773:SF19">
    <property type="match status" value="1"/>
</dbReference>
<dbReference type="AlphaFoldDB" id="A0A4C1WRQ3"/>
<accession>A0A4C1WRQ3</accession>
<gene>
    <name evidence="2" type="ORF">EVAR_39335_1</name>
</gene>
<evidence type="ECO:0000313" key="2">
    <source>
        <dbReference type="EMBL" id="GBP52797.1"/>
    </source>
</evidence>
<reference evidence="2 3" key="1">
    <citation type="journal article" date="2019" name="Commun. Biol.">
        <title>The bagworm genome reveals a unique fibroin gene that provides high tensile strength.</title>
        <authorList>
            <person name="Kono N."/>
            <person name="Nakamura H."/>
            <person name="Ohtoshi R."/>
            <person name="Tomita M."/>
            <person name="Numata K."/>
            <person name="Arakawa K."/>
        </authorList>
    </citation>
    <scope>NUCLEOTIDE SEQUENCE [LARGE SCALE GENOMIC DNA]</scope>
</reference>
<dbReference type="OrthoDB" id="6747067at2759"/>
<dbReference type="PANTHER" id="PTHR10773">
    <property type="entry name" value="DNA-DIRECTED RNA POLYMERASES I, II, AND III SUBUNIT RPABC2"/>
    <property type="match status" value="1"/>
</dbReference>
<evidence type="ECO:0000259" key="1">
    <source>
        <dbReference type="Pfam" id="PF25273"/>
    </source>
</evidence>
<keyword evidence="3" id="KW-1185">Reference proteome</keyword>
<protein>
    <recommendedName>
        <fullName evidence="1">DUF7869 domain-containing protein</fullName>
    </recommendedName>
</protein>
<name>A0A4C1WRQ3_EUMVA</name>
<evidence type="ECO:0000313" key="3">
    <source>
        <dbReference type="Proteomes" id="UP000299102"/>
    </source>
</evidence>
<dbReference type="InterPro" id="IPR057191">
    <property type="entry name" value="DUF7869"/>
</dbReference>
<dbReference type="Proteomes" id="UP000299102">
    <property type="component" value="Unassembled WGS sequence"/>
</dbReference>
<dbReference type="EMBL" id="BGZK01000610">
    <property type="protein sequence ID" value="GBP52797.1"/>
    <property type="molecule type" value="Genomic_DNA"/>
</dbReference>
<feature type="domain" description="DUF7869" evidence="1">
    <location>
        <begin position="193"/>
        <end position="301"/>
    </location>
</feature>
<dbReference type="Pfam" id="PF25273">
    <property type="entry name" value="DUF7869"/>
    <property type="match status" value="1"/>
</dbReference>
<sequence length="423" mass="49024">MENRELAETAYKPRKRVSGIRNSENYKQNKIKKAKISGEAHKNHKGNDVASRQTGASCRCTLKCMELIPEDVLQSTLQFVNKFDSKNAQDTYLQTLIENIEIQRKRPRSEEPKKREFTFIYHIKIKGNLPLPNIPVQEVFYLRQLWLYEFCIYDLKTGKSVFYSYCEGVANNGPNEVGTFVLDYIKKNIGNDAEELHLFSDGCAGQNRNHAMIRILLSLVADQSNNIKEIQYYIPKRGHSFLPNDRMFGTVKRHIQKNDRIYTPTEYENLIAEANENFEIRQAKTEDIIDIKKWWPTYYKKLVLSVDSYGRGVPKDKKVTFAISKVSHFTLSKTTPGLVTTRESIDCLVSHDFQLLQRMGTRPPLPSNNTPTYAGKVPINEKKMADLKKLEKYIPAEYQTFYAEVFSWPTTSVSNEYHENQDD</sequence>
<proteinExistence type="predicted"/>
<organism evidence="2 3">
    <name type="scientific">Eumeta variegata</name>
    <name type="common">Bagworm moth</name>
    <name type="synonym">Eumeta japonica</name>
    <dbReference type="NCBI Taxonomy" id="151549"/>
    <lineage>
        <taxon>Eukaryota</taxon>
        <taxon>Metazoa</taxon>
        <taxon>Ecdysozoa</taxon>
        <taxon>Arthropoda</taxon>
        <taxon>Hexapoda</taxon>
        <taxon>Insecta</taxon>
        <taxon>Pterygota</taxon>
        <taxon>Neoptera</taxon>
        <taxon>Endopterygota</taxon>
        <taxon>Lepidoptera</taxon>
        <taxon>Glossata</taxon>
        <taxon>Ditrysia</taxon>
        <taxon>Tineoidea</taxon>
        <taxon>Psychidae</taxon>
        <taxon>Oiketicinae</taxon>
        <taxon>Eumeta</taxon>
    </lineage>
</organism>
<comment type="caution">
    <text evidence="2">The sequence shown here is derived from an EMBL/GenBank/DDBJ whole genome shotgun (WGS) entry which is preliminary data.</text>
</comment>